<dbReference type="Proteomes" id="UP000660885">
    <property type="component" value="Unassembled WGS sequence"/>
</dbReference>
<proteinExistence type="predicted"/>
<protein>
    <submittedName>
        <fullName evidence="2">Uncharacterized protein</fullName>
    </submittedName>
</protein>
<organism evidence="2 3">
    <name type="scientific">Belnapia arida</name>
    <dbReference type="NCBI Taxonomy" id="2804533"/>
    <lineage>
        <taxon>Bacteria</taxon>
        <taxon>Pseudomonadati</taxon>
        <taxon>Pseudomonadota</taxon>
        <taxon>Alphaproteobacteria</taxon>
        <taxon>Acetobacterales</taxon>
        <taxon>Roseomonadaceae</taxon>
        <taxon>Belnapia</taxon>
    </lineage>
</organism>
<name>A0ABS1UB04_9PROT</name>
<evidence type="ECO:0000256" key="1">
    <source>
        <dbReference type="SAM" id="MobiDB-lite"/>
    </source>
</evidence>
<sequence>MVVSPDAQGLLPSALQRVRRLRALAKDCRDLAQLIQYRPDQESMLEMAQQHDAEADQIETDATLEK</sequence>
<accession>A0ABS1UB04</accession>
<dbReference type="RefSeq" id="WP_202835073.1">
    <property type="nucleotide sequence ID" value="NZ_JAETWB010000038.1"/>
</dbReference>
<evidence type="ECO:0000313" key="2">
    <source>
        <dbReference type="EMBL" id="MBL6081861.1"/>
    </source>
</evidence>
<reference evidence="2 3" key="1">
    <citation type="submission" date="2021-01" db="EMBL/GenBank/DDBJ databases">
        <title>Belnapia mucosa sp. nov. and Belnapia arida sp. nov., isolated from the Tabernas Desert (Almeria, Spain).</title>
        <authorList>
            <person name="Molina-Menor E."/>
            <person name="Vidal-Verdu A."/>
            <person name="Calonge A."/>
            <person name="Satari L."/>
            <person name="Pereto J."/>
            <person name="Porcar M."/>
        </authorList>
    </citation>
    <scope>NUCLEOTIDE SEQUENCE [LARGE SCALE GENOMIC DNA]</scope>
    <source>
        <strain evidence="2 3">T18</strain>
    </source>
</reference>
<dbReference type="EMBL" id="JAETWB010000038">
    <property type="protein sequence ID" value="MBL6081861.1"/>
    <property type="molecule type" value="Genomic_DNA"/>
</dbReference>
<gene>
    <name evidence="2" type="ORF">JMJ56_28145</name>
</gene>
<comment type="caution">
    <text evidence="2">The sequence shown here is derived from an EMBL/GenBank/DDBJ whole genome shotgun (WGS) entry which is preliminary data.</text>
</comment>
<evidence type="ECO:0000313" key="3">
    <source>
        <dbReference type="Proteomes" id="UP000660885"/>
    </source>
</evidence>
<feature type="region of interest" description="Disordered" evidence="1">
    <location>
        <begin position="46"/>
        <end position="66"/>
    </location>
</feature>
<keyword evidence="3" id="KW-1185">Reference proteome</keyword>